<evidence type="ECO:0000313" key="3">
    <source>
        <dbReference type="Proteomes" id="UP000236654"/>
    </source>
</evidence>
<feature type="domain" description="Putative auto-transporter adhesin head GIN" evidence="1">
    <location>
        <begin position="51"/>
        <end position="231"/>
    </location>
</feature>
<dbReference type="AlphaFoldDB" id="A0A2I0R2F7"/>
<name>A0A2I0R2F7_9FLAO</name>
<organism evidence="2 3">
    <name type="scientific">Brumimicrobium salinarum</name>
    <dbReference type="NCBI Taxonomy" id="2058658"/>
    <lineage>
        <taxon>Bacteria</taxon>
        <taxon>Pseudomonadati</taxon>
        <taxon>Bacteroidota</taxon>
        <taxon>Flavobacteriia</taxon>
        <taxon>Flavobacteriales</taxon>
        <taxon>Crocinitomicaceae</taxon>
        <taxon>Brumimicrobium</taxon>
    </lineage>
</organism>
<dbReference type="Gene3D" id="2.160.20.120">
    <property type="match status" value="1"/>
</dbReference>
<comment type="caution">
    <text evidence="2">The sequence shown here is derived from an EMBL/GenBank/DDBJ whole genome shotgun (WGS) entry which is preliminary data.</text>
</comment>
<proteinExistence type="predicted"/>
<dbReference type="PROSITE" id="PS51257">
    <property type="entry name" value="PROKAR_LIPOPROTEIN"/>
    <property type="match status" value="1"/>
</dbReference>
<dbReference type="OrthoDB" id="1466971at2"/>
<evidence type="ECO:0000259" key="1">
    <source>
        <dbReference type="Pfam" id="PF10988"/>
    </source>
</evidence>
<reference evidence="2 3" key="1">
    <citation type="submission" date="2017-12" db="EMBL/GenBank/DDBJ databases">
        <title>The draft genome sequence of Brumimicrobium saltpan LHR20.</title>
        <authorList>
            <person name="Do Z.-J."/>
            <person name="Luo H.-R."/>
        </authorList>
    </citation>
    <scope>NUCLEOTIDE SEQUENCE [LARGE SCALE GENOMIC DNA]</scope>
    <source>
        <strain evidence="2 3">LHR20</strain>
    </source>
</reference>
<dbReference type="RefSeq" id="WP_101334544.1">
    <property type="nucleotide sequence ID" value="NZ_PJNI01000008.1"/>
</dbReference>
<dbReference type="InterPro" id="IPR021255">
    <property type="entry name" value="DUF2807"/>
</dbReference>
<accession>A0A2I0R2F7</accession>
<gene>
    <name evidence="2" type="ORF">CW751_08300</name>
</gene>
<dbReference type="Proteomes" id="UP000236654">
    <property type="component" value="Unassembled WGS sequence"/>
</dbReference>
<protein>
    <recommendedName>
        <fullName evidence="1">Putative auto-transporter adhesin head GIN domain-containing protein</fullName>
    </recommendedName>
</protein>
<dbReference type="EMBL" id="PJNI01000008">
    <property type="protein sequence ID" value="PKR80762.1"/>
    <property type="molecule type" value="Genomic_DNA"/>
</dbReference>
<keyword evidence="3" id="KW-1185">Reference proteome</keyword>
<sequence>MLKKSSILLVFTFVFFACKKAEDRACFKGKGDDASLEYVLPIQVDSLMLYDNLFYTLIDSDEHKVVLKGGDNLLKHIDVQVGDKKLTLRNKNKCSFLRSFKNEIHAYIYVDTVRSIHYEGSKQLLSKDTLFSNELRLMITDGAGDVNLILKNSYTSAVITHGFGNFKLSGYTNAAFLHCNTNSYCDTRKLKVTHGLNVISNTVSNMLINANSHSFKAEIYESGNIKYVGNPGTVSFSKYGKGNLIDLNN</sequence>
<evidence type="ECO:0000313" key="2">
    <source>
        <dbReference type="EMBL" id="PKR80762.1"/>
    </source>
</evidence>
<dbReference type="Pfam" id="PF10988">
    <property type="entry name" value="DUF2807"/>
    <property type="match status" value="1"/>
</dbReference>